<feature type="region of interest" description="Disordered" evidence="1">
    <location>
        <begin position="199"/>
        <end position="284"/>
    </location>
</feature>
<feature type="transmembrane region" description="Helical" evidence="2">
    <location>
        <begin position="30"/>
        <end position="48"/>
    </location>
</feature>
<reference evidence="4" key="1">
    <citation type="submission" date="2017-01" db="EMBL/GenBank/DDBJ databases">
        <authorList>
            <person name="Varghese N."/>
            <person name="Submissions S."/>
        </authorList>
    </citation>
    <scope>NUCLEOTIDE SEQUENCE [LARGE SCALE GENOMIC DNA]</scope>
    <source>
        <strain evidence="4">MNA4</strain>
    </source>
</reference>
<feature type="compositionally biased region" description="Acidic residues" evidence="1">
    <location>
        <begin position="216"/>
        <end position="229"/>
    </location>
</feature>
<dbReference type="Proteomes" id="UP000187550">
    <property type="component" value="Unassembled WGS sequence"/>
</dbReference>
<dbReference type="OrthoDB" id="2449776at2"/>
<keyword evidence="2" id="KW-1133">Transmembrane helix</keyword>
<proteinExistence type="predicted"/>
<evidence type="ECO:0000313" key="4">
    <source>
        <dbReference type="Proteomes" id="UP000187550"/>
    </source>
</evidence>
<evidence type="ECO:0000256" key="1">
    <source>
        <dbReference type="SAM" id="MobiDB-lite"/>
    </source>
</evidence>
<feature type="compositionally biased region" description="Acidic residues" evidence="1">
    <location>
        <begin position="242"/>
        <end position="254"/>
    </location>
</feature>
<keyword evidence="4" id="KW-1185">Reference proteome</keyword>
<feature type="compositionally biased region" description="Basic and acidic residues" evidence="1">
    <location>
        <begin position="206"/>
        <end position="215"/>
    </location>
</feature>
<keyword evidence="2" id="KW-0812">Transmembrane</keyword>
<sequence>MLAYIFLVIGAIIVFPVLYYLMTKGKAGKSVVVMTAAGFIIALVGIYLQDHFGFYYAGLAMLGLAFAAGVVIDKRFADETVADGVEEVVRSPIRLGPDPEQAAELDETPVITPADVRAAMREENSGTISPLDSELDSELNPMEKNHAEPDVADVPGMEEIVLPGTADIVHPPQFGDDGPKKANPAAVAEAAGKAGRYDYNDGPDLIGKEKLKETPVEETESISLGDDDFINPAEVSVPPAPDNEDELPAEEELESWLSARPVMEEEPDGMSGAEPDDVRMDYNPFDLLDDEDFIAEEEEDGKQ</sequence>
<evidence type="ECO:0000313" key="3">
    <source>
        <dbReference type="EMBL" id="SIT83260.1"/>
    </source>
</evidence>
<name>A0A1U7PJZ4_9BACI</name>
<feature type="transmembrane region" description="Helical" evidence="2">
    <location>
        <begin position="6"/>
        <end position="23"/>
    </location>
</feature>
<accession>A0A1U7PJZ4</accession>
<gene>
    <name evidence="3" type="ORF">SAMN05428946_1597</name>
</gene>
<dbReference type="EMBL" id="FTPL01000002">
    <property type="protein sequence ID" value="SIT83260.1"/>
    <property type="molecule type" value="Genomic_DNA"/>
</dbReference>
<dbReference type="RefSeq" id="WP_076757871.1">
    <property type="nucleotide sequence ID" value="NZ_FTPL01000002.1"/>
</dbReference>
<keyword evidence="2" id="KW-0472">Membrane</keyword>
<dbReference type="AlphaFoldDB" id="A0A1U7PJZ4"/>
<dbReference type="STRING" id="550447.SAMN05428946_1597"/>
<organism evidence="3 4">
    <name type="scientific">Edaphobacillus lindanitolerans</name>
    <dbReference type="NCBI Taxonomy" id="550447"/>
    <lineage>
        <taxon>Bacteria</taxon>
        <taxon>Bacillati</taxon>
        <taxon>Bacillota</taxon>
        <taxon>Bacilli</taxon>
        <taxon>Bacillales</taxon>
        <taxon>Bacillaceae</taxon>
        <taxon>Edaphobacillus</taxon>
    </lineage>
</organism>
<protein>
    <submittedName>
        <fullName evidence="3">Uncharacterized protein</fullName>
    </submittedName>
</protein>
<feature type="transmembrane region" description="Helical" evidence="2">
    <location>
        <begin position="54"/>
        <end position="72"/>
    </location>
</feature>
<evidence type="ECO:0000256" key="2">
    <source>
        <dbReference type="SAM" id="Phobius"/>
    </source>
</evidence>